<dbReference type="GO" id="GO:0032259">
    <property type="term" value="P:methylation"/>
    <property type="evidence" value="ECO:0007669"/>
    <property type="project" value="UniProtKB-KW"/>
</dbReference>
<reference evidence="5" key="1">
    <citation type="submission" date="2021-02" db="EMBL/GenBank/DDBJ databases">
        <authorList>
            <person name="Palmer J.M."/>
        </authorList>
    </citation>
    <scope>NUCLEOTIDE SEQUENCE</scope>
    <source>
        <strain evidence="5">SCRP734</strain>
    </source>
</reference>
<dbReference type="CDD" id="cd02440">
    <property type="entry name" value="AdoMet_MTases"/>
    <property type="match status" value="1"/>
</dbReference>
<comment type="caution">
    <text evidence="5">The sequence shown here is derived from an EMBL/GenBank/DDBJ whole genome shotgun (WGS) entry which is preliminary data.</text>
</comment>
<keyword evidence="6" id="KW-1185">Reference proteome</keyword>
<evidence type="ECO:0000313" key="6">
    <source>
        <dbReference type="Proteomes" id="UP000694044"/>
    </source>
</evidence>
<dbReference type="GO" id="GO:0032981">
    <property type="term" value="P:mitochondrial respiratory chain complex I assembly"/>
    <property type="evidence" value="ECO:0007669"/>
    <property type="project" value="TreeGrafter"/>
</dbReference>
<keyword evidence="2" id="KW-0808">Transferase</keyword>
<protein>
    <submittedName>
        <fullName evidence="5">NADH dehydrogenase [ubiquinone] 1 alpha subcomplex assembly factor 5</fullName>
    </submittedName>
</protein>
<feature type="region of interest" description="Disordered" evidence="3">
    <location>
        <begin position="293"/>
        <end position="314"/>
    </location>
</feature>
<dbReference type="AlphaFoldDB" id="A0A8T1V614"/>
<dbReference type="InterPro" id="IPR050602">
    <property type="entry name" value="Malonyl-ACP_OMT"/>
</dbReference>
<organism evidence="5 6">
    <name type="scientific">Phytophthora pseudosyringae</name>
    <dbReference type="NCBI Taxonomy" id="221518"/>
    <lineage>
        <taxon>Eukaryota</taxon>
        <taxon>Sar</taxon>
        <taxon>Stramenopiles</taxon>
        <taxon>Oomycota</taxon>
        <taxon>Peronosporomycetes</taxon>
        <taxon>Peronosporales</taxon>
        <taxon>Peronosporaceae</taxon>
        <taxon>Phytophthora</taxon>
    </lineage>
</organism>
<dbReference type="PANTHER" id="PTHR13090:SF1">
    <property type="entry name" value="ARGININE-HYDROXYLASE NDUFAF5, MITOCHONDRIAL"/>
    <property type="match status" value="1"/>
</dbReference>
<dbReference type="EMBL" id="JAGDFM010000693">
    <property type="protein sequence ID" value="KAG7376465.1"/>
    <property type="molecule type" value="Genomic_DNA"/>
</dbReference>
<proteinExistence type="predicted"/>
<dbReference type="OrthoDB" id="16816at2759"/>
<dbReference type="InterPro" id="IPR013216">
    <property type="entry name" value="Methyltransf_11"/>
</dbReference>
<evidence type="ECO:0000256" key="2">
    <source>
        <dbReference type="ARBA" id="ARBA00022679"/>
    </source>
</evidence>
<sequence length="314" mass="34524">MNRLAALAQRSLARRSFSTAPLFNRATKRQQRNNAALLENSDEYEYLKDEVARRLIDRLEDIEREFPLALDLGCGSGHLYKNLSADDGLGGVQKLIQCDSAGASLLEFKQRGVDTSRVAADEEFLPFPKHHFDLVMSSLALHWVNDLDSTFRQVLDTLKPDGAFIGAVLGGDSLQELRSAFILGDQERQGGISPHISPFMNVADAGNLLSSTGFNLCTVDTDFIQVDYPNAFVLMEHLRGMGENRAVNSPGAPATRDSLLAAAAIYQSMFGHPDGTVPATFQVIYLIGWSPHDSQQKPLRRGSAQHSLKELAHD</sequence>
<dbReference type="GO" id="GO:0005739">
    <property type="term" value="C:mitochondrion"/>
    <property type="evidence" value="ECO:0007669"/>
    <property type="project" value="TreeGrafter"/>
</dbReference>
<dbReference type="GO" id="GO:0008757">
    <property type="term" value="F:S-adenosylmethionine-dependent methyltransferase activity"/>
    <property type="evidence" value="ECO:0007669"/>
    <property type="project" value="InterPro"/>
</dbReference>
<dbReference type="Pfam" id="PF08241">
    <property type="entry name" value="Methyltransf_11"/>
    <property type="match status" value="1"/>
</dbReference>
<evidence type="ECO:0000313" key="5">
    <source>
        <dbReference type="EMBL" id="KAG7376465.1"/>
    </source>
</evidence>
<name>A0A8T1V614_9STRA</name>
<evidence type="ECO:0000256" key="3">
    <source>
        <dbReference type="SAM" id="MobiDB-lite"/>
    </source>
</evidence>
<accession>A0A8T1V614</accession>
<keyword evidence="1" id="KW-0489">Methyltransferase</keyword>
<gene>
    <name evidence="5" type="primary">NDUFAF5</name>
    <name evidence="5" type="ORF">PHYPSEUDO_013376</name>
</gene>
<dbReference type="Proteomes" id="UP000694044">
    <property type="component" value="Unassembled WGS sequence"/>
</dbReference>
<evidence type="ECO:0000259" key="4">
    <source>
        <dbReference type="Pfam" id="PF08241"/>
    </source>
</evidence>
<dbReference type="PANTHER" id="PTHR13090">
    <property type="entry name" value="ARGININE-HYDROXYLASE NDUFAF5, MITOCHONDRIAL"/>
    <property type="match status" value="1"/>
</dbReference>
<evidence type="ECO:0000256" key="1">
    <source>
        <dbReference type="ARBA" id="ARBA00022603"/>
    </source>
</evidence>
<feature type="domain" description="Methyltransferase type 11" evidence="4">
    <location>
        <begin position="70"/>
        <end position="165"/>
    </location>
</feature>